<evidence type="ECO:0000313" key="4">
    <source>
        <dbReference type="Proteomes" id="UP000186132"/>
    </source>
</evidence>
<feature type="transmembrane region" description="Helical" evidence="2">
    <location>
        <begin position="66"/>
        <end position="84"/>
    </location>
</feature>
<evidence type="ECO:0000256" key="2">
    <source>
        <dbReference type="SAM" id="Phobius"/>
    </source>
</evidence>
<evidence type="ECO:0000313" key="3">
    <source>
        <dbReference type="EMBL" id="SHH59010.1"/>
    </source>
</evidence>
<dbReference type="PANTHER" id="PTHR37422:SF13">
    <property type="entry name" value="LIPOPOLYSACCHARIDE BIOSYNTHESIS PROTEIN PA4999-RELATED"/>
    <property type="match status" value="1"/>
</dbReference>
<feature type="transmembrane region" description="Helical" evidence="2">
    <location>
        <begin position="266"/>
        <end position="284"/>
    </location>
</feature>
<feature type="transmembrane region" description="Helical" evidence="2">
    <location>
        <begin position="143"/>
        <end position="165"/>
    </location>
</feature>
<evidence type="ECO:0000256" key="1">
    <source>
        <dbReference type="SAM" id="MobiDB-lite"/>
    </source>
</evidence>
<accession>A0A1M5U7X1</accession>
<gene>
    <name evidence="3" type="ORF">SAMN05443575_4161</name>
</gene>
<feature type="region of interest" description="Disordered" evidence="1">
    <location>
        <begin position="428"/>
        <end position="472"/>
    </location>
</feature>
<feature type="transmembrane region" description="Helical" evidence="2">
    <location>
        <begin position="238"/>
        <end position="254"/>
    </location>
</feature>
<dbReference type="Proteomes" id="UP000186132">
    <property type="component" value="Unassembled WGS sequence"/>
</dbReference>
<proteinExistence type="predicted"/>
<dbReference type="EMBL" id="FQVU01000007">
    <property type="protein sequence ID" value="SHH59010.1"/>
    <property type="molecule type" value="Genomic_DNA"/>
</dbReference>
<dbReference type="AlphaFoldDB" id="A0A1M5U7X1"/>
<feature type="transmembrane region" description="Helical" evidence="2">
    <location>
        <begin position="185"/>
        <end position="207"/>
    </location>
</feature>
<feature type="transmembrane region" description="Helical" evidence="2">
    <location>
        <begin position="27"/>
        <end position="46"/>
    </location>
</feature>
<dbReference type="PANTHER" id="PTHR37422">
    <property type="entry name" value="TEICHURONIC ACID BIOSYNTHESIS PROTEIN TUAE"/>
    <property type="match status" value="1"/>
</dbReference>
<feature type="transmembrane region" description="Helical" evidence="2">
    <location>
        <begin position="348"/>
        <end position="371"/>
    </location>
</feature>
<feature type="transmembrane region" description="Helical" evidence="2">
    <location>
        <begin position="214"/>
        <end position="232"/>
    </location>
</feature>
<protein>
    <recommendedName>
        <fullName evidence="5">O-antigen ligase</fullName>
    </recommendedName>
</protein>
<reference evidence="3 4" key="1">
    <citation type="submission" date="2016-11" db="EMBL/GenBank/DDBJ databases">
        <authorList>
            <person name="Jaros S."/>
            <person name="Januszkiewicz K."/>
            <person name="Wedrychowicz H."/>
        </authorList>
    </citation>
    <scope>NUCLEOTIDE SEQUENCE [LARGE SCALE GENOMIC DNA]</scope>
    <source>
        <strain evidence="3 4">DSM 45627</strain>
    </source>
</reference>
<feature type="transmembrane region" description="Helical" evidence="2">
    <location>
        <begin position="91"/>
        <end position="113"/>
    </location>
</feature>
<keyword evidence="4" id="KW-1185">Reference proteome</keyword>
<keyword evidence="2" id="KW-0812">Transmembrane</keyword>
<organism evidence="3 4">
    <name type="scientific">Jatrophihabitans endophyticus</name>
    <dbReference type="NCBI Taxonomy" id="1206085"/>
    <lineage>
        <taxon>Bacteria</taxon>
        <taxon>Bacillati</taxon>
        <taxon>Actinomycetota</taxon>
        <taxon>Actinomycetes</taxon>
        <taxon>Jatrophihabitantales</taxon>
        <taxon>Jatrophihabitantaceae</taxon>
        <taxon>Jatrophihabitans</taxon>
    </lineage>
</organism>
<sequence length="472" mass="50073">MVVDRATLARPPDRLGDALLGTRSATAARVSTAVVTSVWLLLLVSVQPWSRASIGSSGQSSNASKGVLVAGCLLLAIVCARGAIRGRVPALWWYLLVYAGLAVASTMLIGGTLSVGTRVVRLLIFLVIPLCLWSHLRDSRTRIITAMFLSYLVFGVTTILGPVLLPDRAWQNGTPFSAGGRLVGPLLPMLPTRIGEIGAVLAGFAVLHWAFRRVRPLPAGTVALLGLALLVLSRTRTATGALGLGLLIAAVATLRSDGGRRLRRCLVWAIVAALPAVPLILAWVKRGQSTDQLSSLTGRTVAWNYIIHLPVDTTTLLLGRGLGHTSVFIRRPDNTLSLAPIDSSWITLYYESGLIGLGLVAAAFLTTLVMAFRARTPFVRACCVFLMTYLAIDGASETGLSDASPLLLMLMVVALASYADRRRPAAVSGGVAPCRSRFPNPARERQSSASHAGSGRTKPVKRRVAPGRSVAS</sequence>
<dbReference type="OrthoDB" id="3814210at2"/>
<dbReference type="RefSeq" id="WP_073392342.1">
    <property type="nucleotide sequence ID" value="NZ_FQVU01000007.1"/>
</dbReference>
<evidence type="ECO:0008006" key="5">
    <source>
        <dbReference type="Google" id="ProtNLM"/>
    </source>
</evidence>
<name>A0A1M5U7X1_9ACTN</name>
<feature type="transmembrane region" description="Helical" evidence="2">
    <location>
        <begin position="119"/>
        <end position="136"/>
    </location>
</feature>
<keyword evidence="2" id="KW-1133">Transmembrane helix</keyword>
<dbReference type="InterPro" id="IPR051533">
    <property type="entry name" value="WaaL-like"/>
</dbReference>
<keyword evidence="2" id="KW-0472">Membrane</keyword>
<dbReference type="STRING" id="1206085.SAMN05443575_4161"/>